<proteinExistence type="predicted"/>
<name>A0A9N8EVB9_9STRA</name>
<dbReference type="EMBL" id="CAICTM010001983">
    <property type="protein sequence ID" value="CAB9527373.1"/>
    <property type="molecule type" value="Genomic_DNA"/>
</dbReference>
<dbReference type="OrthoDB" id="159728at2759"/>
<keyword evidence="2" id="KW-1185">Reference proteome</keyword>
<dbReference type="Proteomes" id="UP001153069">
    <property type="component" value="Unassembled WGS sequence"/>
</dbReference>
<comment type="caution">
    <text evidence="1">The sequence shown here is derived from an EMBL/GenBank/DDBJ whole genome shotgun (WGS) entry which is preliminary data.</text>
</comment>
<protein>
    <submittedName>
        <fullName evidence="1">Uncharacterized protein</fullName>
    </submittedName>
</protein>
<evidence type="ECO:0000313" key="1">
    <source>
        <dbReference type="EMBL" id="CAB9527373.1"/>
    </source>
</evidence>
<organism evidence="1 2">
    <name type="scientific">Seminavis robusta</name>
    <dbReference type="NCBI Taxonomy" id="568900"/>
    <lineage>
        <taxon>Eukaryota</taxon>
        <taxon>Sar</taxon>
        <taxon>Stramenopiles</taxon>
        <taxon>Ochrophyta</taxon>
        <taxon>Bacillariophyta</taxon>
        <taxon>Bacillariophyceae</taxon>
        <taxon>Bacillariophycidae</taxon>
        <taxon>Naviculales</taxon>
        <taxon>Naviculaceae</taxon>
        <taxon>Seminavis</taxon>
    </lineage>
</organism>
<accession>A0A9N8EVB9</accession>
<dbReference type="AlphaFoldDB" id="A0A9N8EVB9"/>
<reference evidence="1" key="1">
    <citation type="submission" date="2020-06" db="EMBL/GenBank/DDBJ databases">
        <authorList>
            <consortium name="Plant Systems Biology data submission"/>
        </authorList>
    </citation>
    <scope>NUCLEOTIDE SEQUENCE</scope>
    <source>
        <strain evidence="1">D6</strain>
    </source>
</reference>
<evidence type="ECO:0000313" key="2">
    <source>
        <dbReference type="Proteomes" id="UP001153069"/>
    </source>
</evidence>
<sequence>MASMQWKKMERCRYAVAAVVLLLATAVSGFLTKRGSFLHRLPPLFASSTNNQRHQEAMQAALNATQKYGAHSPEARVLWEIAEEIEDSIFSPCSERDDNFTIYLKNAPVYMWNPVHWMAPGYYSDVA</sequence>
<gene>
    <name evidence="1" type="ORF">SEMRO_1985_G309430.1</name>
</gene>